<evidence type="ECO:0000313" key="3">
    <source>
        <dbReference type="Proteomes" id="UP000265750"/>
    </source>
</evidence>
<sequence>MPFIDCLNNAIEGGEISRDEADALLRDFEGKFAQKRLQLGDDAASQAAKDELARELRAQAIEKRRRAVLIEQARLRLKDRILGYRDENGKPDVYEAAIQTLSHYGYAGAESVRGRADAIISMAHGKLTDLMSATSRSLVTGRRKASAGLVRDLVRELHGEASGDATAKAFAGDLSKLFEDLRNRFNAAGGAIAKLDGFGLPHSHDGLAVRQAGRDAWKAAIKPRLDPDRMRHPLTGEPVGVAGLDKALDHVFDSITTSGWAHHAPQMRGVGAGSLATQRQEHRFLAFRSADDWMAYNAAFGDGDPVQAIFRHINGMAKDIGAMEVLGPNPNAMVQWMVQGVRSEIAKGDVGRASMAKLAGGAAQWARGTEPGAFAEWRIQSLYAELRGGANAASGVATAAATVKNLMNSALLGAAGVTAAATDPFIAQAARRLAGLPVTKDLGAMLRMLKASNREEIQRAGVIWDDYLHAMEGEARFTGPMLGHSWSQYLVDRSMMLNGLKPLTTGRKLVEARAWQATLADHAGSAFDALPERLRVTMEGFGIDAADWEIMRASVDPGGFVTPMSIANGGGEVRYLKATADGPLVDADLAAEAKALRHREVAEKLAELTAAWSERATPGGTPNARSFVTGPVARGTPIGEFANFALQFKSFGLSFTTLQLEALQRITAMQTGGRQAAASYMGAMLISLTLGGAVAMQIKSLLDGKDLEDMTSPGFWFRATMQGGGFGLFGDFVNASSNRFGGGVADTVLGPGWSFLSDTAGLVAGLPIQAATGQTVNPGREAITYAGRYTPVVASNWATRGAFRRLFLDQLQWLIDPEADRSFKARARGLKGRTGQDYWWSPGDTAPKRAPVMATAPAERN</sequence>
<dbReference type="Proteomes" id="UP000265750">
    <property type="component" value="Unassembled WGS sequence"/>
</dbReference>
<evidence type="ECO:0000313" key="2">
    <source>
        <dbReference type="EMBL" id="RIY03267.1"/>
    </source>
</evidence>
<reference evidence="3" key="1">
    <citation type="submission" date="2018-09" db="EMBL/GenBank/DDBJ databases">
        <authorList>
            <person name="Tuo L."/>
        </authorList>
    </citation>
    <scope>NUCLEOTIDE SEQUENCE [LARGE SCALE GENOMIC DNA]</scope>
    <source>
        <strain evidence="3">M2BS4Y-1</strain>
    </source>
</reference>
<dbReference type="OrthoDB" id="6576970at2"/>
<dbReference type="EMBL" id="QYRN01000001">
    <property type="protein sequence ID" value="RIY03267.1"/>
    <property type="molecule type" value="Genomic_DNA"/>
</dbReference>
<organism evidence="2 3">
    <name type="scientific">Aureimonas flava</name>
    <dbReference type="NCBI Taxonomy" id="2320271"/>
    <lineage>
        <taxon>Bacteria</taxon>
        <taxon>Pseudomonadati</taxon>
        <taxon>Pseudomonadota</taxon>
        <taxon>Alphaproteobacteria</taxon>
        <taxon>Hyphomicrobiales</taxon>
        <taxon>Aurantimonadaceae</taxon>
        <taxon>Aureimonas</taxon>
    </lineage>
</organism>
<proteinExistence type="predicted"/>
<accession>A0A3A1WMZ7</accession>
<feature type="region of interest" description="Disordered" evidence="1">
    <location>
        <begin position="839"/>
        <end position="861"/>
    </location>
</feature>
<dbReference type="RefSeq" id="WP_119537925.1">
    <property type="nucleotide sequence ID" value="NZ_QYRN01000001.1"/>
</dbReference>
<evidence type="ECO:0000256" key="1">
    <source>
        <dbReference type="SAM" id="MobiDB-lite"/>
    </source>
</evidence>
<dbReference type="AlphaFoldDB" id="A0A3A1WMZ7"/>
<keyword evidence="3" id="KW-1185">Reference proteome</keyword>
<comment type="caution">
    <text evidence="2">The sequence shown here is derived from an EMBL/GenBank/DDBJ whole genome shotgun (WGS) entry which is preliminary data.</text>
</comment>
<protein>
    <submittedName>
        <fullName evidence="2">Uncharacterized protein</fullName>
    </submittedName>
</protein>
<name>A0A3A1WMZ7_9HYPH</name>
<gene>
    <name evidence="2" type="ORF">D3218_00380</name>
</gene>